<accession>A0A345M6D5</accession>
<dbReference type="RefSeq" id="YP_010097411.1">
    <property type="nucleotide sequence ID" value="NC_055758.1"/>
</dbReference>
<evidence type="ECO:0000256" key="2">
    <source>
        <dbReference type="SAM" id="Phobius"/>
    </source>
</evidence>
<keyword evidence="2" id="KW-0472">Membrane</keyword>
<gene>
    <name evidence="3" type="primary">17</name>
    <name evidence="3" type="ORF">SEA_PLEAKLEY_17</name>
</gene>
<feature type="transmembrane region" description="Helical" evidence="2">
    <location>
        <begin position="90"/>
        <end position="109"/>
    </location>
</feature>
<dbReference type="KEGG" id="vg:65115075"/>
<organism evidence="3 4">
    <name type="scientific">Gordonia phage Pleakley</name>
    <dbReference type="NCBI Taxonomy" id="2283246"/>
    <lineage>
        <taxon>Viruses</taxon>
        <taxon>Duplodnaviria</taxon>
        <taxon>Heunggongvirae</taxon>
        <taxon>Uroviricota</taxon>
        <taxon>Caudoviricetes</taxon>
        <taxon>Zierdtviridae</taxon>
        <taxon>Emilbogenvirinae</taxon>
        <taxon>Pleakleyvirus</taxon>
        <taxon>Pleakleyvirus pleakley</taxon>
    </lineage>
</organism>
<evidence type="ECO:0000313" key="3">
    <source>
        <dbReference type="EMBL" id="AXH66056.1"/>
    </source>
</evidence>
<keyword evidence="2" id="KW-1133">Transmembrane helix</keyword>
<sequence>MGEDDDGLVRIGIENEDGEIKVKAMEPVIARQLGKVMIALADEREGVEPRHVALRRRWKPGGERDMANYIVGWSVGMGFFWANSDWTGHWWIFGGQIALGAIIGGARVWRDAADEAEERRERYHGPSVDETTGRLPWQ</sequence>
<feature type="region of interest" description="Disordered" evidence="1">
    <location>
        <begin position="119"/>
        <end position="138"/>
    </location>
</feature>
<dbReference type="GeneID" id="65115075"/>
<keyword evidence="2" id="KW-0812">Transmembrane</keyword>
<reference evidence="4" key="1">
    <citation type="submission" date="2018-07" db="EMBL/GenBank/DDBJ databases">
        <authorList>
            <person name="Quirk P.G."/>
            <person name="Krulwich T.A."/>
        </authorList>
    </citation>
    <scope>NUCLEOTIDE SEQUENCE [LARGE SCALE GENOMIC DNA]</scope>
</reference>
<name>A0A345M6D5_9CAUD</name>
<keyword evidence="4" id="KW-1185">Reference proteome</keyword>
<dbReference type="Proteomes" id="UP000260273">
    <property type="component" value="Segment"/>
</dbReference>
<evidence type="ECO:0000256" key="1">
    <source>
        <dbReference type="SAM" id="MobiDB-lite"/>
    </source>
</evidence>
<dbReference type="EMBL" id="MH576960">
    <property type="protein sequence ID" value="AXH66056.1"/>
    <property type="molecule type" value="Genomic_DNA"/>
</dbReference>
<evidence type="ECO:0000313" key="4">
    <source>
        <dbReference type="Proteomes" id="UP000260273"/>
    </source>
</evidence>
<proteinExistence type="predicted"/>
<protein>
    <submittedName>
        <fullName evidence="3">Uncharacterized protein</fullName>
    </submittedName>
</protein>